<feature type="compositionally biased region" description="Polar residues" evidence="1">
    <location>
        <begin position="350"/>
        <end position="361"/>
    </location>
</feature>
<dbReference type="RefSeq" id="XP_029227004.1">
    <property type="nucleotide sequence ID" value="XM_029372861.1"/>
</dbReference>
<feature type="region of interest" description="Disordered" evidence="1">
    <location>
        <begin position="301"/>
        <end position="462"/>
    </location>
</feature>
<evidence type="ECO:0000313" key="2">
    <source>
        <dbReference type="EMBL" id="RNF13995.1"/>
    </source>
</evidence>
<proteinExistence type="predicted"/>
<dbReference type="AlphaFoldDB" id="A0A3R7P7K6"/>
<dbReference type="SUPFAM" id="SSF49599">
    <property type="entry name" value="TRAF domain-like"/>
    <property type="match status" value="1"/>
</dbReference>
<feature type="compositionally biased region" description="Low complexity" evidence="1">
    <location>
        <begin position="422"/>
        <end position="433"/>
    </location>
</feature>
<sequence length="566" mass="61991">MDFACLPPCFALHALYSWDTTVKSKDSCMSVSRRFSLDVPSRAPTPVRTPARSQPRRASTPESRTGEWILRRHSSVRSRRSSTENGRPSASSLQTPRRLDRDSQASLDQSELAQRRASLFGGRCRHCYHFVAQGETTEHDRYCPLKPLACQQTDPRTGTACGYICRGRTMLLDHEARCHASNSRRPTPSKERPESVNRQHASGFYFNSDAAGPLLCRFCGAKFDYSAALARHKVLCLEVEVPCPLKCGKMFRRGDVAKHLQQQALEHKPMHVPDLATCAGDDPRIALALVLNLLLQKASGAGKSDLNTPAEDGTAPSQRKKAEGTPPSTLGPGGASAAARSSATSLLASPNTTAKVPSSTLVPRRGSGTHPKPTHILPGRAQKTGLINPEPAAPNENGSSRINEPITKPPRATELLIPAEKASPNAPPTSASAEDTAGSSVKRPPEGKGGQKSPPPGGEDHELDEALRDIDQQQKSIDRLKARYEARHQKDMSDEEQKRLLGEIQKTAGAIETRIKKLHKQVMEYVDRDEANPSSVIQMLGSWRLLERNWYDVKFAVYDHAMSCYA</sequence>
<comment type="caution">
    <text evidence="2">The sequence shown here is derived from an EMBL/GenBank/DDBJ whole genome shotgun (WGS) entry which is preliminary data.</text>
</comment>
<dbReference type="Proteomes" id="UP000284403">
    <property type="component" value="Unassembled WGS sequence"/>
</dbReference>
<name>A0A3R7P7K6_9TRYP</name>
<reference evidence="2 3" key="1">
    <citation type="journal article" date="2018" name="BMC Genomics">
        <title>Genomic comparison of Trypanosoma conorhini and Trypanosoma rangeli to Trypanosoma cruzi strains of high and low virulence.</title>
        <authorList>
            <person name="Bradwell K.R."/>
            <person name="Koparde V.N."/>
            <person name="Matveyev A.V."/>
            <person name="Serrano M.G."/>
            <person name="Alves J.M."/>
            <person name="Parikh H."/>
            <person name="Huang B."/>
            <person name="Lee V."/>
            <person name="Espinosa-Alvarez O."/>
            <person name="Ortiz P.A."/>
            <person name="Costa-Martins A.G."/>
            <person name="Teixeira M.M."/>
            <person name="Buck G.A."/>
        </authorList>
    </citation>
    <scope>NUCLEOTIDE SEQUENCE [LARGE SCALE GENOMIC DNA]</scope>
    <source>
        <strain evidence="2 3">025E</strain>
    </source>
</reference>
<keyword evidence="3" id="KW-1185">Reference proteome</keyword>
<dbReference type="OrthoDB" id="251904at2759"/>
<evidence type="ECO:0008006" key="4">
    <source>
        <dbReference type="Google" id="ProtNLM"/>
    </source>
</evidence>
<organism evidence="2 3">
    <name type="scientific">Trypanosoma conorhini</name>
    <dbReference type="NCBI Taxonomy" id="83891"/>
    <lineage>
        <taxon>Eukaryota</taxon>
        <taxon>Discoba</taxon>
        <taxon>Euglenozoa</taxon>
        <taxon>Kinetoplastea</taxon>
        <taxon>Metakinetoplastina</taxon>
        <taxon>Trypanosomatida</taxon>
        <taxon>Trypanosomatidae</taxon>
        <taxon>Trypanosoma</taxon>
    </lineage>
</organism>
<dbReference type="EMBL" id="MKKU01000382">
    <property type="protein sequence ID" value="RNF13995.1"/>
    <property type="molecule type" value="Genomic_DNA"/>
</dbReference>
<feature type="region of interest" description="Disordered" evidence="1">
    <location>
        <begin position="39"/>
        <end position="110"/>
    </location>
</feature>
<gene>
    <name evidence="2" type="ORF">Tco025E_05971</name>
</gene>
<dbReference type="GeneID" id="40319582"/>
<feature type="compositionally biased region" description="Basic residues" evidence="1">
    <location>
        <begin position="71"/>
        <end position="80"/>
    </location>
</feature>
<protein>
    <recommendedName>
        <fullName evidence="4">C2H2-type domain-containing protein</fullName>
    </recommendedName>
</protein>
<feature type="compositionally biased region" description="Low complexity" evidence="1">
    <location>
        <begin position="335"/>
        <end position="349"/>
    </location>
</feature>
<accession>A0A3R7P7K6</accession>
<feature type="compositionally biased region" description="Polar residues" evidence="1">
    <location>
        <begin position="83"/>
        <end position="95"/>
    </location>
</feature>
<evidence type="ECO:0000256" key="1">
    <source>
        <dbReference type="SAM" id="MobiDB-lite"/>
    </source>
</evidence>
<dbReference type="InterPro" id="IPR013083">
    <property type="entry name" value="Znf_RING/FYVE/PHD"/>
</dbReference>
<dbReference type="Gene3D" id="3.30.40.10">
    <property type="entry name" value="Zinc/RING finger domain, C3HC4 (zinc finger)"/>
    <property type="match status" value="1"/>
</dbReference>
<evidence type="ECO:0000313" key="3">
    <source>
        <dbReference type="Proteomes" id="UP000284403"/>
    </source>
</evidence>